<evidence type="ECO:0000256" key="5">
    <source>
        <dbReference type="ARBA" id="ARBA00022490"/>
    </source>
</evidence>
<dbReference type="GO" id="GO:0008033">
    <property type="term" value="P:tRNA processing"/>
    <property type="evidence" value="ECO:0007669"/>
    <property type="project" value="UniProtKB-KW"/>
</dbReference>
<evidence type="ECO:0000256" key="3">
    <source>
        <dbReference type="ARBA" id="ARBA00010183"/>
    </source>
</evidence>
<dbReference type="GO" id="GO:0046872">
    <property type="term" value="F:metal ion binding"/>
    <property type="evidence" value="ECO:0007669"/>
    <property type="project" value="UniProtKB-KW"/>
</dbReference>
<organism evidence="18 19">
    <name type="scientific">Oceanivirga miroungae</name>
    <dbReference type="NCBI Taxonomy" id="1130046"/>
    <lineage>
        <taxon>Bacteria</taxon>
        <taxon>Fusobacteriati</taxon>
        <taxon>Fusobacteriota</taxon>
        <taxon>Fusobacteriia</taxon>
        <taxon>Fusobacteriales</taxon>
        <taxon>Leptotrichiaceae</taxon>
        <taxon>Oceanivirga</taxon>
    </lineage>
</organism>
<keyword evidence="9 15" id="KW-0540">Nuclease</keyword>
<evidence type="ECO:0000256" key="6">
    <source>
        <dbReference type="ARBA" id="ARBA00022552"/>
    </source>
</evidence>
<dbReference type="PROSITE" id="PS50142">
    <property type="entry name" value="RNASE_3_2"/>
    <property type="match status" value="1"/>
</dbReference>
<dbReference type="GO" id="GO:0006364">
    <property type="term" value="P:rRNA processing"/>
    <property type="evidence" value="ECO:0007669"/>
    <property type="project" value="UniProtKB-UniRule"/>
</dbReference>
<dbReference type="EC" id="3.1.26.3" evidence="15"/>
<evidence type="ECO:0000256" key="15">
    <source>
        <dbReference type="HAMAP-Rule" id="MF_00104"/>
    </source>
</evidence>
<protein>
    <recommendedName>
        <fullName evidence="15">Ribonuclease 3</fullName>
        <ecNumber evidence="15">3.1.26.3</ecNumber>
    </recommendedName>
    <alternativeName>
        <fullName evidence="15">Ribonuclease III</fullName>
        <shortName evidence="15">RNase III</shortName>
    </alternativeName>
</protein>
<dbReference type="AlphaFoldDB" id="A0A6I8M609"/>
<dbReference type="SMART" id="SM00535">
    <property type="entry name" value="RIBOc"/>
    <property type="match status" value="1"/>
</dbReference>
<comment type="similarity">
    <text evidence="3">Belongs to the ribonuclease III family.</text>
</comment>
<dbReference type="InterPro" id="IPR036389">
    <property type="entry name" value="RNase_III_sf"/>
</dbReference>
<dbReference type="Gene3D" id="1.10.1520.10">
    <property type="entry name" value="Ribonuclease III domain"/>
    <property type="match status" value="1"/>
</dbReference>
<keyword evidence="11 15" id="KW-0255">Endonuclease</keyword>
<keyword evidence="12 15" id="KW-0378">Hydrolase</keyword>
<evidence type="ECO:0000313" key="18">
    <source>
        <dbReference type="EMBL" id="VWL84771.1"/>
    </source>
</evidence>
<comment type="subcellular location">
    <subcellularLocation>
        <location evidence="2 15">Cytoplasm</location>
    </subcellularLocation>
</comment>
<evidence type="ECO:0000256" key="2">
    <source>
        <dbReference type="ARBA" id="ARBA00004496"/>
    </source>
</evidence>
<keyword evidence="19" id="KW-1185">Reference proteome</keyword>
<dbReference type="FunFam" id="1.10.1520.10:FF:000001">
    <property type="entry name" value="Ribonuclease 3"/>
    <property type="match status" value="1"/>
</dbReference>
<feature type="domain" description="DRBM" evidence="16">
    <location>
        <begin position="166"/>
        <end position="235"/>
    </location>
</feature>
<keyword evidence="13 15" id="KW-0460">Magnesium</keyword>
<dbReference type="EMBL" id="CABWIB010000001">
    <property type="protein sequence ID" value="VWL84771.1"/>
    <property type="molecule type" value="Genomic_DNA"/>
</dbReference>
<evidence type="ECO:0000256" key="13">
    <source>
        <dbReference type="ARBA" id="ARBA00022842"/>
    </source>
</evidence>
<dbReference type="RefSeq" id="WP_156682827.1">
    <property type="nucleotide sequence ID" value="NZ_CABWIB010000001.1"/>
</dbReference>
<evidence type="ECO:0000259" key="16">
    <source>
        <dbReference type="PROSITE" id="PS50137"/>
    </source>
</evidence>
<keyword evidence="5 15" id="KW-0963">Cytoplasm</keyword>
<dbReference type="GO" id="GO:0042802">
    <property type="term" value="F:identical protein binding"/>
    <property type="evidence" value="ECO:0007669"/>
    <property type="project" value="UniProtKB-ARBA"/>
</dbReference>
<feature type="binding site" evidence="15">
    <location>
        <position position="125"/>
    </location>
    <ligand>
        <name>Mg(2+)</name>
        <dbReference type="ChEBI" id="CHEBI:18420"/>
    </ligand>
</feature>
<dbReference type="InterPro" id="IPR011907">
    <property type="entry name" value="RNase_III"/>
</dbReference>
<comment type="function">
    <text evidence="15">Digests double-stranded RNA. Involved in the processing of primary rRNA transcript to yield the immediate precursors to the large and small rRNAs (23S and 16S). Processes some mRNAs, and tRNAs when they are encoded in the rRNA operon. Processes pre-crRNA and tracrRNA of type II CRISPR loci if present in the organism.</text>
</comment>
<dbReference type="CDD" id="cd00593">
    <property type="entry name" value="RIBOc"/>
    <property type="match status" value="1"/>
</dbReference>
<evidence type="ECO:0000256" key="11">
    <source>
        <dbReference type="ARBA" id="ARBA00022759"/>
    </source>
</evidence>
<name>A0A6I8M609_9FUSO</name>
<dbReference type="SMART" id="SM00358">
    <property type="entry name" value="DSRM"/>
    <property type="match status" value="1"/>
</dbReference>
<evidence type="ECO:0000256" key="9">
    <source>
        <dbReference type="ARBA" id="ARBA00022722"/>
    </source>
</evidence>
<evidence type="ECO:0000313" key="19">
    <source>
        <dbReference type="Proteomes" id="UP000419017"/>
    </source>
</evidence>
<keyword evidence="6 15" id="KW-0698">rRNA processing</keyword>
<dbReference type="PANTHER" id="PTHR11207">
    <property type="entry name" value="RIBONUCLEASE III"/>
    <property type="match status" value="1"/>
</dbReference>
<comment type="catalytic activity">
    <reaction evidence="1 15">
        <text>Endonucleolytic cleavage to 5'-phosphomonoester.</text>
        <dbReference type="EC" id="3.1.26.3"/>
    </reaction>
</comment>
<comment type="cofactor">
    <cofactor evidence="15">
        <name>Mg(2+)</name>
        <dbReference type="ChEBI" id="CHEBI:18420"/>
    </cofactor>
</comment>
<keyword evidence="10 15" id="KW-0479">Metal-binding</keyword>
<evidence type="ECO:0000256" key="14">
    <source>
        <dbReference type="ARBA" id="ARBA00022884"/>
    </source>
</evidence>
<dbReference type="GO" id="GO:0004525">
    <property type="term" value="F:ribonuclease III activity"/>
    <property type="evidence" value="ECO:0007669"/>
    <property type="project" value="UniProtKB-UniRule"/>
</dbReference>
<dbReference type="GO" id="GO:0019843">
    <property type="term" value="F:rRNA binding"/>
    <property type="evidence" value="ECO:0007669"/>
    <property type="project" value="UniProtKB-KW"/>
</dbReference>
<proteinExistence type="inferred from homology"/>
<dbReference type="CDD" id="cd10845">
    <property type="entry name" value="DSRM_RNAse_III_family"/>
    <property type="match status" value="1"/>
</dbReference>
<feature type="active site" evidence="15">
    <location>
        <position position="128"/>
    </location>
</feature>
<dbReference type="PROSITE" id="PS50137">
    <property type="entry name" value="DS_RBD"/>
    <property type="match status" value="1"/>
</dbReference>
<feature type="active site" evidence="15">
    <location>
        <position position="56"/>
    </location>
</feature>
<evidence type="ECO:0000256" key="7">
    <source>
        <dbReference type="ARBA" id="ARBA00022664"/>
    </source>
</evidence>
<feature type="binding site" evidence="15">
    <location>
        <position position="128"/>
    </location>
    <ligand>
        <name>Mg(2+)</name>
        <dbReference type="ChEBI" id="CHEBI:18420"/>
    </ligand>
</feature>
<dbReference type="InterPro" id="IPR014720">
    <property type="entry name" value="dsRBD_dom"/>
</dbReference>
<dbReference type="PROSITE" id="PS00517">
    <property type="entry name" value="RNASE_3_1"/>
    <property type="match status" value="1"/>
</dbReference>
<dbReference type="PANTHER" id="PTHR11207:SF0">
    <property type="entry name" value="RIBONUCLEASE 3"/>
    <property type="match status" value="1"/>
</dbReference>
<gene>
    <name evidence="15" type="primary">rnc</name>
    <name evidence="18" type="ORF">OMES3154_00019</name>
</gene>
<dbReference type="GO" id="GO:0005737">
    <property type="term" value="C:cytoplasm"/>
    <property type="evidence" value="ECO:0007669"/>
    <property type="project" value="UniProtKB-SubCell"/>
</dbReference>
<dbReference type="HAMAP" id="MF_00104">
    <property type="entry name" value="RNase_III"/>
    <property type="match status" value="1"/>
</dbReference>
<dbReference type="InterPro" id="IPR000999">
    <property type="entry name" value="RNase_III_dom"/>
</dbReference>
<dbReference type="FunFam" id="3.30.160.20:FF:000003">
    <property type="entry name" value="Ribonuclease 3"/>
    <property type="match status" value="1"/>
</dbReference>
<feature type="binding site" evidence="15">
    <location>
        <position position="52"/>
    </location>
    <ligand>
        <name>Mg(2+)</name>
        <dbReference type="ChEBI" id="CHEBI:18420"/>
    </ligand>
</feature>
<sequence>MISKDELIKIQKLEEKIKYTFKDKNLILTALMHRSFVNENPDLNKKDNEKLEFLGDSVLNLVTTSYIVDKFSKLKEGELSKIKSQIISETVFSSISNDIGLGNYLYLSKGEHLSGGKYRQSILGDAFEALMGAIYLDSDYYTVKDIALSFLIKKINHLDEIEGVGDYKTKLQEYIQAMYKVTPVYNLLETKGPDHDKIFKVNVVVNDKVLAIGIAKSKKRAEKKAAKEALEKLGYYDK</sequence>
<dbReference type="GO" id="GO:0010468">
    <property type="term" value="P:regulation of gene expression"/>
    <property type="evidence" value="ECO:0007669"/>
    <property type="project" value="TreeGrafter"/>
</dbReference>
<evidence type="ECO:0000259" key="17">
    <source>
        <dbReference type="PROSITE" id="PS50142"/>
    </source>
</evidence>
<keyword evidence="7 15" id="KW-0507">mRNA processing</keyword>
<reference evidence="18 19" key="1">
    <citation type="submission" date="2019-10" db="EMBL/GenBank/DDBJ databases">
        <authorList>
            <person name="Blom J."/>
        </authorList>
    </citation>
    <scope>NUCLEOTIDE SEQUENCE [LARGE SCALE GENOMIC DNA]</scope>
    <source>
        <strain evidence="18 19">ES3154-GLU</strain>
    </source>
</reference>
<dbReference type="SUPFAM" id="SSF69065">
    <property type="entry name" value="RNase III domain-like"/>
    <property type="match status" value="1"/>
</dbReference>
<dbReference type="Gene3D" id="3.30.160.20">
    <property type="match status" value="1"/>
</dbReference>
<evidence type="ECO:0000256" key="10">
    <source>
        <dbReference type="ARBA" id="ARBA00022723"/>
    </source>
</evidence>
<comment type="subunit">
    <text evidence="4 15">Homodimer.</text>
</comment>
<keyword evidence="8 15" id="KW-0819">tRNA processing</keyword>
<feature type="domain" description="RNase III" evidence="17">
    <location>
        <begin position="10"/>
        <end position="139"/>
    </location>
</feature>
<dbReference type="Pfam" id="PF14622">
    <property type="entry name" value="Ribonucleas_3_3"/>
    <property type="match status" value="1"/>
</dbReference>
<evidence type="ECO:0000256" key="1">
    <source>
        <dbReference type="ARBA" id="ARBA00000109"/>
    </source>
</evidence>
<evidence type="ECO:0000256" key="4">
    <source>
        <dbReference type="ARBA" id="ARBA00011738"/>
    </source>
</evidence>
<evidence type="ECO:0000256" key="12">
    <source>
        <dbReference type="ARBA" id="ARBA00022801"/>
    </source>
</evidence>
<keyword evidence="15" id="KW-0699">rRNA-binding</keyword>
<dbReference type="GO" id="GO:0006397">
    <property type="term" value="P:mRNA processing"/>
    <property type="evidence" value="ECO:0007669"/>
    <property type="project" value="UniProtKB-UniRule"/>
</dbReference>
<dbReference type="Pfam" id="PF00035">
    <property type="entry name" value="dsrm"/>
    <property type="match status" value="1"/>
</dbReference>
<evidence type="ECO:0000256" key="8">
    <source>
        <dbReference type="ARBA" id="ARBA00022694"/>
    </source>
</evidence>
<dbReference type="SUPFAM" id="SSF54768">
    <property type="entry name" value="dsRNA-binding domain-like"/>
    <property type="match status" value="1"/>
</dbReference>
<accession>A0A6I8M609</accession>
<keyword evidence="14 15" id="KW-0694">RNA-binding</keyword>
<dbReference type="NCBIfam" id="TIGR02191">
    <property type="entry name" value="RNaseIII"/>
    <property type="match status" value="1"/>
</dbReference>
<dbReference type="GO" id="GO:0003725">
    <property type="term" value="F:double-stranded RNA binding"/>
    <property type="evidence" value="ECO:0007669"/>
    <property type="project" value="TreeGrafter"/>
</dbReference>
<dbReference type="Proteomes" id="UP000419017">
    <property type="component" value="Unassembled WGS sequence"/>
</dbReference>